<accession>A0A4R3NTI2</accession>
<dbReference type="AlphaFoldDB" id="A0A4R3NTI2"/>
<dbReference type="EMBL" id="SMAS01000003">
    <property type="protein sequence ID" value="TCT35669.1"/>
    <property type="molecule type" value="Genomic_DNA"/>
</dbReference>
<gene>
    <name evidence="3" type="ORF">EC835_103123</name>
</gene>
<dbReference type="OrthoDB" id="6546248at2"/>
<evidence type="ECO:0000313" key="3">
    <source>
        <dbReference type="EMBL" id="TCT35669.1"/>
    </source>
</evidence>
<organism evidence="3 4">
    <name type="scientific">Providencia alcalifaciens</name>
    <dbReference type="NCBI Taxonomy" id="126385"/>
    <lineage>
        <taxon>Bacteria</taxon>
        <taxon>Pseudomonadati</taxon>
        <taxon>Pseudomonadota</taxon>
        <taxon>Gammaproteobacteria</taxon>
        <taxon>Enterobacterales</taxon>
        <taxon>Morganellaceae</taxon>
        <taxon>Providencia</taxon>
    </lineage>
</organism>
<comment type="caution">
    <text evidence="3">The sequence shown here is derived from an EMBL/GenBank/DDBJ whole genome shotgun (WGS) entry which is preliminary data.</text>
</comment>
<evidence type="ECO:0000256" key="1">
    <source>
        <dbReference type="SAM" id="Coils"/>
    </source>
</evidence>
<evidence type="ECO:0008006" key="5">
    <source>
        <dbReference type="Google" id="ProtNLM"/>
    </source>
</evidence>
<proteinExistence type="predicted"/>
<protein>
    <recommendedName>
        <fullName evidence="5">Hemolysin XhlA</fullName>
    </recommendedName>
</protein>
<dbReference type="Proteomes" id="UP000295055">
    <property type="component" value="Unassembled WGS sequence"/>
</dbReference>
<keyword evidence="2" id="KW-1133">Transmembrane helix</keyword>
<name>A0A4R3NTI2_9GAMM</name>
<keyword evidence="1" id="KW-0175">Coiled coil</keyword>
<sequence length="108" mass="12223">MANQFREKQVPLMLFVSYSDNSFKQHHPRASHGGNNMDSKLNSLEKEIDKMKNDLHEVKTNIAVIKSNYSTKEALAASANKIILWFVGSVILTQLLPVVARVVDVWVK</sequence>
<feature type="transmembrane region" description="Helical" evidence="2">
    <location>
        <begin position="82"/>
        <end position="103"/>
    </location>
</feature>
<evidence type="ECO:0000256" key="2">
    <source>
        <dbReference type="SAM" id="Phobius"/>
    </source>
</evidence>
<keyword evidence="2" id="KW-0472">Membrane</keyword>
<keyword evidence="2" id="KW-0812">Transmembrane</keyword>
<feature type="coiled-coil region" evidence="1">
    <location>
        <begin position="34"/>
        <end position="68"/>
    </location>
</feature>
<evidence type="ECO:0000313" key="4">
    <source>
        <dbReference type="Proteomes" id="UP000295055"/>
    </source>
</evidence>
<dbReference type="RefSeq" id="WP_036948116.1">
    <property type="nucleotide sequence ID" value="NZ_CABKTH010000004.1"/>
</dbReference>
<reference evidence="3 4" key="1">
    <citation type="submission" date="2019-03" db="EMBL/GenBank/DDBJ databases">
        <title>Genomic analyses of the natural microbiome of Caenorhabditis elegans.</title>
        <authorList>
            <person name="Samuel B."/>
        </authorList>
    </citation>
    <scope>NUCLEOTIDE SEQUENCE [LARGE SCALE GENOMIC DNA]</scope>
    <source>
        <strain evidence="3 4">JUb102</strain>
    </source>
</reference>